<dbReference type="AlphaFoldDB" id="A0A7W8FSU6"/>
<accession>A0A7W8FSU6</accession>
<sequence length="64" mass="7616">MKTFQVEFYFDQGNTIVLTSYAEDKESALRNIPTHGTFEITDQDNDRLYRITITQVKYIMVYEL</sequence>
<comment type="caution">
    <text evidence="1">The sequence shown here is derived from an EMBL/GenBank/DDBJ whole genome shotgun (WGS) entry which is preliminary data.</text>
</comment>
<reference evidence="1 2" key="1">
    <citation type="submission" date="2020-08" db="EMBL/GenBank/DDBJ databases">
        <title>Genomic Encyclopedia of Type Strains, Phase IV (KMG-IV): sequencing the most valuable type-strain genomes for metagenomic binning, comparative biology and taxonomic classification.</title>
        <authorList>
            <person name="Goeker M."/>
        </authorList>
    </citation>
    <scope>NUCLEOTIDE SEQUENCE [LARGE SCALE GENOMIC DNA]</scope>
    <source>
        <strain evidence="1 2">DSM 15895</strain>
    </source>
</reference>
<name>A0A7W8FSU6_9BACL</name>
<dbReference type="OrthoDB" id="2892478at2"/>
<evidence type="ECO:0000313" key="2">
    <source>
        <dbReference type="Proteomes" id="UP000525923"/>
    </source>
</evidence>
<dbReference type="Proteomes" id="UP000525923">
    <property type="component" value="Unassembled WGS sequence"/>
</dbReference>
<protein>
    <submittedName>
        <fullName evidence="1">Uncharacterized protein</fullName>
    </submittedName>
</protein>
<organism evidence="1 2">
    <name type="scientific">Planococcus koreensis</name>
    <dbReference type="NCBI Taxonomy" id="112331"/>
    <lineage>
        <taxon>Bacteria</taxon>
        <taxon>Bacillati</taxon>
        <taxon>Bacillota</taxon>
        <taxon>Bacilli</taxon>
        <taxon>Bacillales</taxon>
        <taxon>Caryophanaceae</taxon>
        <taxon>Planococcus</taxon>
    </lineage>
</organism>
<keyword evidence="2" id="KW-1185">Reference proteome</keyword>
<gene>
    <name evidence="1" type="ORF">HNQ44_000277</name>
</gene>
<dbReference type="RefSeq" id="WP_135505305.1">
    <property type="nucleotide sequence ID" value="NZ_CP181055.1"/>
</dbReference>
<proteinExistence type="predicted"/>
<dbReference type="EMBL" id="JACHHE010000001">
    <property type="protein sequence ID" value="MBB5178855.1"/>
    <property type="molecule type" value="Genomic_DNA"/>
</dbReference>
<evidence type="ECO:0000313" key="1">
    <source>
        <dbReference type="EMBL" id="MBB5178855.1"/>
    </source>
</evidence>